<evidence type="ECO:0000256" key="1">
    <source>
        <dbReference type="SAM" id="Phobius"/>
    </source>
</evidence>
<keyword evidence="1" id="KW-0472">Membrane</keyword>
<keyword evidence="1" id="KW-1133">Transmembrane helix</keyword>
<keyword evidence="2" id="KW-0496">Mitochondrion</keyword>
<dbReference type="GeneID" id="36940497"/>
<sequence length="185" mass="21496">MIDNLISNNNLFDYGIYIGCGLILSYSVYYLIRSNYIANLPNNRKVLTNQEIETINNENMVSNSNIEDFITDSDFDTESDYENISAYDSASSADFYEIINDPDFFFMPSFVSKFKHVEFIMPDVDFNICPIEELKLFEFCSLYSTEMAEHSVTQEEMMELICLFSEKDLATNWINDLLLTIIELL</sequence>
<dbReference type="AlphaFoldDB" id="A0A2S0U3L0"/>
<dbReference type="EMBL" id="MH138072">
    <property type="protein sequence ID" value="AWB36083.1"/>
    <property type="molecule type" value="Genomic_DNA"/>
</dbReference>
<keyword evidence="1" id="KW-0812">Transmembrane</keyword>
<evidence type="ECO:0000313" key="2">
    <source>
        <dbReference type="EMBL" id="AWB36083.1"/>
    </source>
</evidence>
<dbReference type="RefSeq" id="YP_009487181.1">
    <property type="nucleotide sequence ID" value="NC_037773.1"/>
</dbReference>
<reference evidence="2" key="1">
    <citation type="journal article" date="2018" name="Int. J. Biol. Macromol.">
        <title>Characterization and comparative mitogenomic analysis of six newly sequenced mitochondrial genomes from ectomycorrhizal fungi (Russula) and phylogenetic analysis of the Agaricomycetes.</title>
        <authorList>
            <person name="Li Q."/>
            <person name="Wang Q."/>
            <person name="Chen C."/>
            <person name="Jin X."/>
            <person name="Chen Z."/>
            <person name="Xiong C."/>
            <person name="Li P."/>
            <person name="Zhao J."/>
            <person name="Huang W."/>
        </authorList>
    </citation>
    <scope>NUCLEOTIDE SEQUENCE</scope>
</reference>
<proteinExistence type="predicted"/>
<gene>
    <name evidence="2" type="primary">orf185</name>
</gene>
<name>A0A2S0U3L0_9AGAM</name>
<feature type="transmembrane region" description="Helical" evidence="1">
    <location>
        <begin position="14"/>
        <end position="32"/>
    </location>
</feature>
<geneLocation type="mitochondrion" evidence="2"/>
<protein>
    <submittedName>
        <fullName evidence="2">Uncharacterized protein</fullName>
    </submittedName>
</protein>
<organism evidence="2">
    <name type="scientific">Russula compacta</name>
    <dbReference type="NCBI Taxonomy" id="40490"/>
    <lineage>
        <taxon>Eukaryota</taxon>
        <taxon>Fungi</taxon>
        <taxon>Dikarya</taxon>
        <taxon>Basidiomycota</taxon>
        <taxon>Agaricomycotina</taxon>
        <taxon>Agaricomycetes</taxon>
        <taxon>Russulales</taxon>
        <taxon>Russulaceae</taxon>
        <taxon>Russula</taxon>
    </lineage>
</organism>
<accession>A0A2S0U3L0</accession>